<dbReference type="InterPro" id="IPR050639">
    <property type="entry name" value="SSR_resolvase"/>
</dbReference>
<evidence type="ECO:0000313" key="3">
    <source>
        <dbReference type="Proteomes" id="UP000515297"/>
    </source>
</evidence>
<dbReference type="InterPro" id="IPR036162">
    <property type="entry name" value="Resolvase-like_N_sf"/>
</dbReference>
<dbReference type="PANTHER" id="PTHR30461:SF23">
    <property type="entry name" value="DNA RECOMBINASE-RELATED"/>
    <property type="match status" value="1"/>
</dbReference>
<dbReference type="GO" id="GO:0000150">
    <property type="term" value="F:DNA strand exchange activity"/>
    <property type="evidence" value="ECO:0007669"/>
    <property type="project" value="InterPro"/>
</dbReference>
<dbReference type="Proteomes" id="UP000515297">
    <property type="component" value="Chromosome"/>
</dbReference>
<dbReference type="SMART" id="SM00857">
    <property type="entry name" value="Resolvase"/>
    <property type="match status" value="1"/>
</dbReference>
<protein>
    <submittedName>
        <fullName evidence="2">Recombinase family protein</fullName>
    </submittedName>
</protein>
<evidence type="ECO:0000313" key="2">
    <source>
        <dbReference type="EMBL" id="QNE05087.1"/>
    </source>
</evidence>
<dbReference type="EMBL" id="CP060052">
    <property type="protein sequence ID" value="QNE05087.1"/>
    <property type="molecule type" value="Genomic_DNA"/>
</dbReference>
<dbReference type="CDD" id="cd00338">
    <property type="entry name" value="Ser_Recombinase"/>
    <property type="match status" value="1"/>
</dbReference>
<dbReference type="GO" id="GO:0003677">
    <property type="term" value="F:DNA binding"/>
    <property type="evidence" value="ECO:0007669"/>
    <property type="project" value="InterPro"/>
</dbReference>
<dbReference type="AlphaFoldDB" id="A0A7G6VTM2"/>
<dbReference type="InterPro" id="IPR006119">
    <property type="entry name" value="Resolv_N"/>
</dbReference>
<evidence type="ECO:0000259" key="1">
    <source>
        <dbReference type="PROSITE" id="PS51736"/>
    </source>
</evidence>
<dbReference type="PROSITE" id="PS51736">
    <property type="entry name" value="RECOMBINASES_3"/>
    <property type="match status" value="1"/>
</dbReference>
<reference evidence="2 3" key="1">
    <citation type="submission" date="2020-08" db="EMBL/GenBank/DDBJ databases">
        <authorList>
            <person name="Liu G."/>
            <person name="Sun C."/>
        </authorList>
    </citation>
    <scope>NUCLEOTIDE SEQUENCE [LARGE SCALE GENOMIC DNA]</scope>
    <source>
        <strain evidence="2 3">OT19</strain>
    </source>
</reference>
<feature type="domain" description="Resolvase/invertase-type recombinase catalytic" evidence="1">
    <location>
        <begin position="3"/>
        <end position="105"/>
    </location>
</feature>
<name>A0A7G6VTM2_9SPHN</name>
<accession>A0A7G6VTM2</accession>
<proteinExistence type="predicted"/>
<sequence>MTKAFEYVRCSSNSQSTAASIATQNDAIARAAASCGVHLQRVFADIGPTGSSQSELEHLVKAAESGGVSAIVVANKTRLSRSIAELRRLEERFSAAGIEIIDAEG</sequence>
<gene>
    <name evidence="2" type="ORF">H4O24_14515</name>
</gene>
<organism evidence="2 3">
    <name type="scientific">Croceicoccus marinus</name>
    <dbReference type="NCBI Taxonomy" id="450378"/>
    <lineage>
        <taxon>Bacteria</taxon>
        <taxon>Pseudomonadati</taxon>
        <taxon>Pseudomonadota</taxon>
        <taxon>Alphaproteobacteria</taxon>
        <taxon>Sphingomonadales</taxon>
        <taxon>Erythrobacteraceae</taxon>
        <taxon>Croceicoccus</taxon>
    </lineage>
</organism>
<dbReference type="SUPFAM" id="SSF53041">
    <property type="entry name" value="Resolvase-like"/>
    <property type="match status" value="1"/>
</dbReference>
<dbReference type="PANTHER" id="PTHR30461">
    <property type="entry name" value="DNA-INVERTASE FROM LAMBDOID PROPHAGE"/>
    <property type="match status" value="1"/>
</dbReference>
<dbReference type="Pfam" id="PF00239">
    <property type="entry name" value="Resolvase"/>
    <property type="match status" value="1"/>
</dbReference>
<dbReference type="RefSeq" id="WP_185884308.1">
    <property type="nucleotide sequence ID" value="NZ_CP060052.1"/>
</dbReference>
<dbReference type="Gene3D" id="3.40.50.1390">
    <property type="entry name" value="Resolvase, N-terminal catalytic domain"/>
    <property type="match status" value="1"/>
</dbReference>